<dbReference type="RefSeq" id="WP_343759799.1">
    <property type="nucleotide sequence ID" value="NZ_BAAAEM010000003.1"/>
</dbReference>
<dbReference type="EMBL" id="BAAAEM010000003">
    <property type="protein sequence ID" value="GAA0482525.1"/>
    <property type="molecule type" value="Genomic_DNA"/>
</dbReference>
<gene>
    <name evidence="1" type="ORF">GCM10009096_26090</name>
</gene>
<name>A0ABN1ART8_9SPHN</name>
<comment type="caution">
    <text evidence="1">The sequence shown here is derived from an EMBL/GenBank/DDBJ whole genome shotgun (WGS) entry which is preliminary data.</text>
</comment>
<keyword evidence="2" id="KW-1185">Reference proteome</keyword>
<dbReference type="Proteomes" id="UP001500713">
    <property type="component" value="Unassembled WGS sequence"/>
</dbReference>
<proteinExistence type="predicted"/>
<reference evidence="1 2" key="1">
    <citation type="journal article" date="2019" name="Int. J. Syst. Evol. Microbiol.">
        <title>The Global Catalogue of Microorganisms (GCM) 10K type strain sequencing project: providing services to taxonomists for standard genome sequencing and annotation.</title>
        <authorList>
            <consortium name="The Broad Institute Genomics Platform"/>
            <consortium name="The Broad Institute Genome Sequencing Center for Infectious Disease"/>
            <person name="Wu L."/>
            <person name="Ma J."/>
        </authorList>
    </citation>
    <scope>NUCLEOTIDE SEQUENCE [LARGE SCALE GENOMIC DNA]</scope>
    <source>
        <strain evidence="1 2">JCM 14162</strain>
    </source>
</reference>
<evidence type="ECO:0000313" key="2">
    <source>
        <dbReference type="Proteomes" id="UP001500713"/>
    </source>
</evidence>
<protein>
    <submittedName>
        <fullName evidence="1">Uncharacterized protein</fullName>
    </submittedName>
</protein>
<sequence>MRGAEKYIAGEIGNAELDRLNYHAEADAFAIDYAKSPEEISELQSLIDGIEEIRKLPFNQARALLLRAAYFAEGSMIYPRFNSLPWVNSLFESEFLCPNLLRENLSPDF</sequence>
<evidence type="ECO:0000313" key="1">
    <source>
        <dbReference type="EMBL" id="GAA0482525.1"/>
    </source>
</evidence>
<accession>A0ABN1ART8</accession>
<organism evidence="1 2">
    <name type="scientific">Parasphingorhabdus litoris</name>
    <dbReference type="NCBI Taxonomy" id="394733"/>
    <lineage>
        <taxon>Bacteria</taxon>
        <taxon>Pseudomonadati</taxon>
        <taxon>Pseudomonadota</taxon>
        <taxon>Alphaproteobacteria</taxon>
        <taxon>Sphingomonadales</taxon>
        <taxon>Sphingomonadaceae</taxon>
        <taxon>Parasphingorhabdus</taxon>
    </lineage>
</organism>